<dbReference type="Proteomes" id="UP001303046">
    <property type="component" value="Unassembled WGS sequence"/>
</dbReference>
<evidence type="ECO:0000313" key="3">
    <source>
        <dbReference type="EMBL" id="KAK6747109.1"/>
    </source>
</evidence>
<feature type="region of interest" description="Disordered" evidence="2">
    <location>
        <begin position="171"/>
        <end position="196"/>
    </location>
</feature>
<comment type="caution">
    <text evidence="3">The sequence shown here is derived from an EMBL/GenBank/DDBJ whole genome shotgun (WGS) entry which is preliminary data.</text>
</comment>
<keyword evidence="1" id="KW-0175">Coiled coil</keyword>
<name>A0ABR1D9D3_NECAM</name>
<sequence length="631" mass="71854">MSRRKSEATKALSVEEASLRERPVWNDTLRGILVALVKDRRALWDARFRTSKERTMYYFREIADILSNQDIRMNEWSVLEKWCWMVEMYMRAVERPSFEWRFKGVMGFHNEFGANGVQYLGSLTPEVLIELTTLYAETEAELQEIKTELNKNSRKGCGTYRADMMIYHKSKTSSVDSEAVRPKATAKRGRPRRVPTVVPERALSDIVNAKNSKGLEEEQVVRPKLTNGKSVTIKQENPDRQSLPDKSQSGVSGDPDVASVVEKNMKTTMDENADVPRSATSALIWSTDMVDQLIRCVKEIPALWHYERMHSLPGAAAINEDHVSEKWKQLCDSFNQELKKMKQEGNNSAEHHHRLHFLTPEVMSTSKFEDLANGHEALATSSADLSIDVQSQINKILGCIPELAKRKEIGGVANKKPKLDCNSQNSVKTHIELDTIPHVQQVVSTWVPPREDSLDTVLQSFSSTPPTATAQVTVKNDIAHILQNPSPRISMNGSKIGYGEFVEEHSVRPYEDKWTLMGRMIEETARELEAKHSELAYRLQKDINDVIFKYQLENTLDIIDGPLYANSIFILYADREANIEAERRVMSRSIRYVELEHSATSVALCLQIVTSRRNRNISSCQDEIHSVQHLK</sequence>
<protein>
    <recommendedName>
        <fullName evidence="5">MADF domain-containing protein</fullName>
    </recommendedName>
</protein>
<reference evidence="3 4" key="1">
    <citation type="submission" date="2023-08" db="EMBL/GenBank/DDBJ databases">
        <title>A Necator americanus chromosomal reference genome.</title>
        <authorList>
            <person name="Ilik V."/>
            <person name="Petrzelkova K.J."/>
            <person name="Pardy F."/>
            <person name="Fuh T."/>
            <person name="Niatou-Singa F.S."/>
            <person name="Gouil Q."/>
            <person name="Baker L."/>
            <person name="Ritchie M.E."/>
            <person name="Jex A.R."/>
            <person name="Gazzola D."/>
            <person name="Li H."/>
            <person name="Toshio Fujiwara R."/>
            <person name="Zhan B."/>
            <person name="Aroian R.V."/>
            <person name="Pafco B."/>
            <person name="Schwarz E.M."/>
        </authorList>
    </citation>
    <scope>NUCLEOTIDE SEQUENCE [LARGE SCALE GENOMIC DNA]</scope>
    <source>
        <strain evidence="3 4">Aroian</strain>
        <tissue evidence="3">Whole animal</tissue>
    </source>
</reference>
<evidence type="ECO:0000256" key="1">
    <source>
        <dbReference type="SAM" id="Coils"/>
    </source>
</evidence>
<organism evidence="3 4">
    <name type="scientific">Necator americanus</name>
    <name type="common">Human hookworm</name>
    <dbReference type="NCBI Taxonomy" id="51031"/>
    <lineage>
        <taxon>Eukaryota</taxon>
        <taxon>Metazoa</taxon>
        <taxon>Ecdysozoa</taxon>
        <taxon>Nematoda</taxon>
        <taxon>Chromadorea</taxon>
        <taxon>Rhabditida</taxon>
        <taxon>Rhabditina</taxon>
        <taxon>Rhabditomorpha</taxon>
        <taxon>Strongyloidea</taxon>
        <taxon>Ancylostomatidae</taxon>
        <taxon>Bunostominae</taxon>
        <taxon>Necator</taxon>
    </lineage>
</organism>
<evidence type="ECO:0008006" key="5">
    <source>
        <dbReference type="Google" id="ProtNLM"/>
    </source>
</evidence>
<feature type="coiled-coil region" evidence="1">
    <location>
        <begin position="128"/>
        <end position="155"/>
    </location>
</feature>
<accession>A0ABR1D9D3</accession>
<keyword evidence="4" id="KW-1185">Reference proteome</keyword>
<proteinExistence type="predicted"/>
<gene>
    <name evidence="3" type="primary">Necator_chrIV.g13668</name>
    <name evidence="3" type="ORF">RB195_000376</name>
</gene>
<dbReference type="EMBL" id="JAVFWL010000004">
    <property type="protein sequence ID" value="KAK6747109.1"/>
    <property type="molecule type" value="Genomic_DNA"/>
</dbReference>
<evidence type="ECO:0000313" key="4">
    <source>
        <dbReference type="Proteomes" id="UP001303046"/>
    </source>
</evidence>
<evidence type="ECO:0000256" key="2">
    <source>
        <dbReference type="SAM" id="MobiDB-lite"/>
    </source>
</evidence>
<feature type="region of interest" description="Disordered" evidence="2">
    <location>
        <begin position="214"/>
        <end position="256"/>
    </location>
</feature>
<feature type="compositionally biased region" description="Basic residues" evidence="2">
    <location>
        <begin position="184"/>
        <end position="193"/>
    </location>
</feature>